<evidence type="ECO:0000256" key="7">
    <source>
        <dbReference type="ARBA" id="ARBA00023157"/>
    </source>
</evidence>
<keyword evidence="7 9" id="KW-1015">Disulfide bond</keyword>
<feature type="transmembrane region" description="Helical" evidence="10">
    <location>
        <begin position="481"/>
        <end position="501"/>
    </location>
</feature>
<dbReference type="AlphaFoldDB" id="A0A9N9RTB0"/>
<feature type="transmembrane region" description="Helical" evidence="10">
    <location>
        <begin position="403"/>
        <end position="422"/>
    </location>
</feature>
<feature type="signal peptide" evidence="11">
    <location>
        <begin position="1"/>
        <end position="29"/>
    </location>
</feature>
<dbReference type="EMBL" id="OU895878">
    <property type="protein sequence ID" value="CAG9802107.1"/>
    <property type="molecule type" value="Genomic_DNA"/>
</dbReference>
<evidence type="ECO:0000256" key="9">
    <source>
        <dbReference type="PROSITE-ProRule" id="PRU00090"/>
    </source>
</evidence>
<accession>A0A9N9RTB0</accession>
<keyword evidence="3" id="KW-0217">Developmental protein</keyword>
<dbReference type="PRINTS" id="PR00489">
    <property type="entry name" value="FRIZZLED"/>
</dbReference>
<evidence type="ECO:0000256" key="1">
    <source>
        <dbReference type="ARBA" id="ARBA00004141"/>
    </source>
</evidence>
<feature type="transmembrane region" description="Helical" evidence="10">
    <location>
        <begin position="442"/>
        <end position="460"/>
    </location>
</feature>
<dbReference type="SMART" id="SM00063">
    <property type="entry name" value="FRI"/>
    <property type="match status" value="1"/>
</dbReference>
<keyword evidence="5 10" id="KW-1133">Transmembrane helix</keyword>
<evidence type="ECO:0000256" key="6">
    <source>
        <dbReference type="ARBA" id="ARBA00023136"/>
    </source>
</evidence>
<dbReference type="InterPro" id="IPR017981">
    <property type="entry name" value="GPCR_2-like_7TM"/>
</dbReference>
<evidence type="ECO:0008006" key="16">
    <source>
        <dbReference type="Google" id="ProtNLM"/>
    </source>
</evidence>
<comment type="similarity">
    <text evidence="2">Belongs to the G-protein coupled receptor Fz/Smo family.</text>
</comment>
<dbReference type="SMART" id="SM01330">
    <property type="entry name" value="Frizzled"/>
    <property type="match status" value="1"/>
</dbReference>
<keyword evidence="15" id="KW-1185">Reference proteome</keyword>
<evidence type="ECO:0000256" key="2">
    <source>
        <dbReference type="ARBA" id="ARBA00008077"/>
    </source>
</evidence>
<feature type="transmembrane region" description="Helical" evidence="10">
    <location>
        <begin position="360"/>
        <end position="382"/>
    </location>
</feature>
<feature type="domain" description="G-protein coupled receptors family 2 profile 2" evidence="13">
    <location>
        <begin position="261"/>
        <end position="552"/>
    </location>
</feature>
<comment type="subcellular location">
    <subcellularLocation>
        <location evidence="1">Membrane</location>
        <topology evidence="1">Multi-pass membrane protein</topology>
    </subcellularLocation>
</comment>
<evidence type="ECO:0000313" key="14">
    <source>
        <dbReference type="EMBL" id="CAG9802107.1"/>
    </source>
</evidence>
<evidence type="ECO:0000256" key="8">
    <source>
        <dbReference type="ARBA" id="ARBA00023170"/>
    </source>
</evidence>
<protein>
    <recommendedName>
        <fullName evidence="16">Frizzled-4</fullName>
    </recommendedName>
</protein>
<reference evidence="14" key="2">
    <citation type="submission" date="2022-10" db="EMBL/GenBank/DDBJ databases">
        <authorList>
            <consortium name="ENA_rothamsted_submissions"/>
            <consortium name="culmorum"/>
            <person name="King R."/>
        </authorList>
    </citation>
    <scope>NUCLEOTIDE SEQUENCE</scope>
</reference>
<keyword evidence="4 10" id="KW-0812">Transmembrane</keyword>
<feature type="transmembrane region" description="Helical" evidence="10">
    <location>
        <begin position="300"/>
        <end position="320"/>
    </location>
</feature>
<evidence type="ECO:0000256" key="11">
    <source>
        <dbReference type="SAM" id="SignalP"/>
    </source>
</evidence>
<evidence type="ECO:0000313" key="15">
    <source>
        <dbReference type="Proteomes" id="UP001153620"/>
    </source>
</evidence>
<dbReference type="OrthoDB" id="5959102at2759"/>
<name>A0A9N9RTB0_9DIPT</name>
<dbReference type="GO" id="GO:0035567">
    <property type="term" value="P:non-canonical Wnt signaling pathway"/>
    <property type="evidence" value="ECO:0007669"/>
    <property type="project" value="TreeGrafter"/>
</dbReference>
<keyword evidence="8" id="KW-0675">Receptor</keyword>
<dbReference type="GO" id="GO:0004888">
    <property type="term" value="F:transmembrane signaling receptor activity"/>
    <property type="evidence" value="ECO:0007669"/>
    <property type="project" value="InterPro"/>
</dbReference>
<dbReference type="InterPro" id="IPR036790">
    <property type="entry name" value="Frizzled_dom_sf"/>
</dbReference>
<comment type="caution">
    <text evidence="9">Lacks conserved residue(s) required for the propagation of feature annotation.</text>
</comment>
<dbReference type="Proteomes" id="UP001153620">
    <property type="component" value="Chromosome 2"/>
</dbReference>
<evidence type="ECO:0000256" key="4">
    <source>
        <dbReference type="ARBA" id="ARBA00022692"/>
    </source>
</evidence>
<dbReference type="GO" id="GO:0016020">
    <property type="term" value="C:membrane"/>
    <property type="evidence" value="ECO:0007669"/>
    <property type="project" value="UniProtKB-SubCell"/>
</dbReference>
<reference evidence="14" key="1">
    <citation type="submission" date="2022-01" db="EMBL/GenBank/DDBJ databases">
        <authorList>
            <person name="King R."/>
        </authorList>
    </citation>
    <scope>NUCLEOTIDE SEQUENCE</scope>
</reference>
<feature type="transmembrane region" description="Helical" evidence="10">
    <location>
        <begin position="528"/>
        <end position="546"/>
    </location>
</feature>
<dbReference type="InterPro" id="IPR015526">
    <property type="entry name" value="Frizzled/SFRP"/>
</dbReference>
<gene>
    <name evidence="14" type="ORF">CHIRRI_LOCUS5022</name>
</gene>
<dbReference type="CDD" id="cd15031">
    <property type="entry name" value="7tmF_FZD3_insect"/>
    <property type="match status" value="1"/>
</dbReference>
<dbReference type="SUPFAM" id="SSF63501">
    <property type="entry name" value="Frizzled cysteine-rich domain"/>
    <property type="match status" value="1"/>
</dbReference>
<dbReference type="PANTHER" id="PTHR11309">
    <property type="entry name" value="FRIZZLED"/>
    <property type="match status" value="1"/>
</dbReference>
<dbReference type="PANTHER" id="PTHR11309:SF142">
    <property type="entry name" value="FRIZZLED-3"/>
    <property type="match status" value="1"/>
</dbReference>
<evidence type="ECO:0000259" key="13">
    <source>
        <dbReference type="PROSITE" id="PS50261"/>
    </source>
</evidence>
<dbReference type="InterPro" id="IPR020067">
    <property type="entry name" value="Frizzled_dom"/>
</dbReference>
<evidence type="ECO:0000259" key="12">
    <source>
        <dbReference type="PROSITE" id="PS50038"/>
    </source>
</evidence>
<dbReference type="GO" id="GO:0017147">
    <property type="term" value="F:Wnt-protein binding"/>
    <property type="evidence" value="ECO:0007669"/>
    <property type="project" value="TreeGrafter"/>
</dbReference>
<keyword evidence="11" id="KW-0732">Signal</keyword>
<feature type="transmembrane region" description="Helical" evidence="10">
    <location>
        <begin position="268"/>
        <end position="288"/>
    </location>
</feature>
<feature type="disulfide bond" evidence="9">
    <location>
        <begin position="108"/>
        <end position="146"/>
    </location>
</feature>
<evidence type="ECO:0000256" key="10">
    <source>
        <dbReference type="SAM" id="Phobius"/>
    </source>
</evidence>
<organism evidence="14 15">
    <name type="scientific">Chironomus riparius</name>
    <dbReference type="NCBI Taxonomy" id="315576"/>
    <lineage>
        <taxon>Eukaryota</taxon>
        <taxon>Metazoa</taxon>
        <taxon>Ecdysozoa</taxon>
        <taxon>Arthropoda</taxon>
        <taxon>Hexapoda</taxon>
        <taxon>Insecta</taxon>
        <taxon>Pterygota</taxon>
        <taxon>Neoptera</taxon>
        <taxon>Endopterygota</taxon>
        <taxon>Diptera</taxon>
        <taxon>Nematocera</taxon>
        <taxon>Chironomoidea</taxon>
        <taxon>Chironomidae</taxon>
        <taxon>Chironominae</taxon>
        <taxon>Chironomus</taxon>
    </lineage>
</organism>
<dbReference type="Gene3D" id="1.10.2000.10">
    <property type="entry name" value="Frizzled cysteine-rich domain"/>
    <property type="match status" value="1"/>
</dbReference>
<feature type="domain" description="FZ" evidence="12">
    <location>
        <begin position="50"/>
        <end position="177"/>
    </location>
</feature>
<dbReference type="GO" id="GO:0060070">
    <property type="term" value="P:canonical Wnt signaling pathway"/>
    <property type="evidence" value="ECO:0007669"/>
    <property type="project" value="TreeGrafter"/>
</dbReference>
<dbReference type="InterPro" id="IPR000539">
    <property type="entry name" value="Frizzled/Smoothened_7TM"/>
</dbReference>
<feature type="chain" id="PRO_5040511491" description="Frizzled-4" evidence="11">
    <location>
        <begin position="30"/>
        <end position="630"/>
    </location>
</feature>
<dbReference type="PROSITE" id="PS50038">
    <property type="entry name" value="FZ"/>
    <property type="match status" value="1"/>
</dbReference>
<dbReference type="Pfam" id="PF01392">
    <property type="entry name" value="Fz"/>
    <property type="match status" value="1"/>
</dbReference>
<keyword evidence="6 10" id="KW-0472">Membrane</keyword>
<evidence type="ECO:0000256" key="3">
    <source>
        <dbReference type="ARBA" id="ARBA00022473"/>
    </source>
</evidence>
<dbReference type="PROSITE" id="PS50261">
    <property type="entry name" value="G_PROTEIN_RECEP_F2_4"/>
    <property type="match status" value="1"/>
</dbReference>
<sequence>MYTLSGNKMLSIDFLMLLILLLVIKTINASTLPLLPLSSSTLNELNSNNNKNNKCEEITIKNCPELKYNHTMSTSVDAIGHNRMDINDANEMLNKLAPVFDIASNSQCSRQMRFLICSTLFPFCSDDILQPVLACRNVCEKVKSECSNDPIVKQFWPDFLDCEQLPQNEKRDLCLNMPNELIAEGSTATASDSTTEIPDDDNDDDTKFQINHISHSTIWKIIQTRSQVSTLSTCPKNFTLNERGNCVYKCGADAFYSIHQKKIVETCILVFSVLCFIFTLFSLITFWTESTRFKFPERPVLFLTLCYNLLSICYLLKIFYQKSTNIPDYADEMNDFNGGLSSIKTTELGSAQCIINSQCLAYFIIINYLILSASFWWLIFGLSWWLSTAKQWSPEALERKSGLFHVFAWLLPLASPIAALLFGAIKKTELTGMCTAVGFTEIPSFILLVMGAIFIILSARSLRSLRTSWKNNKLSQVMSRILMFGTIFVTPAIAGIVLMFIDYDNELPPCLPGETCYLPEKRSINITIIRYACLLLGGVSGIWVWSKKTCISCRKKITTVQYSNPSPQTTIENINGMSNNKYNTYKYVNSLHKSLLNNNYHNHYHQKKFISGVHRTNHYHIDWIPPQNRI</sequence>
<evidence type="ECO:0000256" key="5">
    <source>
        <dbReference type="ARBA" id="ARBA00022989"/>
    </source>
</evidence>
<dbReference type="GO" id="GO:0005615">
    <property type="term" value="C:extracellular space"/>
    <property type="evidence" value="ECO:0007669"/>
    <property type="project" value="TreeGrafter"/>
</dbReference>
<dbReference type="Gene3D" id="1.20.1070.10">
    <property type="entry name" value="Rhodopsin 7-helix transmembrane proteins"/>
    <property type="match status" value="1"/>
</dbReference>
<proteinExistence type="inferred from homology"/>
<dbReference type="Pfam" id="PF01534">
    <property type="entry name" value="Frizzled"/>
    <property type="match status" value="1"/>
</dbReference>